<feature type="compositionally biased region" description="Low complexity" evidence="4">
    <location>
        <begin position="266"/>
        <end position="279"/>
    </location>
</feature>
<evidence type="ECO:0000256" key="1">
    <source>
        <dbReference type="ARBA" id="ARBA00022723"/>
    </source>
</evidence>
<evidence type="ECO:0000313" key="6">
    <source>
        <dbReference type="Proteomes" id="UP001147695"/>
    </source>
</evidence>
<evidence type="ECO:0000256" key="4">
    <source>
        <dbReference type="SAM" id="MobiDB-lite"/>
    </source>
</evidence>
<dbReference type="InterPro" id="IPR013083">
    <property type="entry name" value="Znf_RING/FYVE/PHD"/>
</dbReference>
<feature type="region of interest" description="Disordered" evidence="4">
    <location>
        <begin position="88"/>
        <end position="181"/>
    </location>
</feature>
<protein>
    <recommendedName>
        <fullName evidence="7">RING-type domain-containing protein</fullName>
    </recommendedName>
</protein>
<feature type="compositionally biased region" description="Basic and acidic residues" evidence="4">
    <location>
        <begin position="157"/>
        <end position="179"/>
    </location>
</feature>
<organism evidence="5 6">
    <name type="scientific">Penicillium brevicompactum</name>
    <dbReference type="NCBI Taxonomy" id="5074"/>
    <lineage>
        <taxon>Eukaryota</taxon>
        <taxon>Fungi</taxon>
        <taxon>Dikarya</taxon>
        <taxon>Ascomycota</taxon>
        <taxon>Pezizomycotina</taxon>
        <taxon>Eurotiomycetes</taxon>
        <taxon>Eurotiomycetidae</taxon>
        <taxon>Eurotiales</taxon>
        <taxon>Aspergillaceae</taxon>
        <taxon>Penicillium</taxon>
    </lineage>
</organism>
<keyword evidence="1" id="KW-0479">Metal-binding</keyword>
<evidence type="ECO:0008006" key="7">
    <source>
        <dbReference type="Google" id="ProtNLM"/>
    </source>
</evidence>
<sequence length="415" mass="45956">MSPGQMLKYVGYGGGGVEYLNIPVKDGELAAYRFLRDVMDLVKKRELRCYNYLYNRPGVPYPAEFEWLSDDEDDAAYAAIQNRKQAAQKKKEAAAAQQKAKATQNNPKATQNKSKVISKTTSKSWFGEKPRVNAKVSTKDQSKHDQPVLGGRNGSARVKDEPAGPKAQDPADKKCKEDDSCTCGAPRCPGWNAFRSSWSEDEAVESKTTPKLEDDKIQGSNHKKGATKTGADVAVDSIEHEGKCHLPERSNSCSSTEPESGESSKAQTTTPATTPGKATPEAEDKCASCDITLKKETMIRGRCEHRYCVDCAATILEGTLVDTSTFPPRCCREPLAFENKEDLFNPRLFGRYELAMIKHRDPKPLYCHVQTCGAYIIPEAYGKCHLCGARTCKKCLREEHYRACLPLTQHPTITN</sequence>
<dbReference type="EMBL" id="JAPZBQ010000006">
    <property type="protein sequence ID" value="KAJ5322920.1"/>
    <property type="molecule type" value="Genomic_DNA"/>
</dbReference>
<keyword evidence="2" id="KW-0863">Zinc-finger</keyword>
<reference evidence="5" key="2">
    <citation type="journal article" date="2023" name="IMA Fungus">
        <title>Comparative genomic study of the Penicillium genus elucidates a diverse pangenome and 15 lateral gene transfer events.</title>
        <authorList>
            <person name="Petersen C."/>
            <person name="Sorensen T."/>
            <person name="Nielsen M.R."/>
            <person name="Sondergaard T.E."/>
            <person name="Sorensen J.L."/>
            <person name="Fitzpatrick D.A."/>
            <person name="Frisvad J.C."/>
            <person name="Nielsen K.L."/>
        </authorList>
    </citation>
    <scope>NUCLEOTIDE SEQUENCE</scope>
    <source>
        <strain evidence="5">IBT 35673</strain>
    </source>
</reference>
<name>A0A9W9Q1N3_PENBR</name>
<accession>A0A9W9Q1N3</accession>
<reference evidence="5" key="1">
    <citation type="submission" date="2022-12" db="EMBL/GenBank/DDBJ databases">
        <authorList>
            <person name="Petersen C."/>
        </authorList>
    </citation>
    <scope>NUCLEOTIDE SEQUENCE</scope>
    <source>
        <strain evidence="5">IBT 35673</strain>
    </source>
</reference>
<feature type="compositionally biased region" description="Polar residues" evidence="4">
    <location>
        <begin position="249"/>
        <end position="265"/>
    </location>
</feature>
<evidence type="ECO:0000313" key="5">
    <source>
        <dbReference type="EMBL" id="KAJ5322920.1"/>
    </source>
</evidence>
<dbReference type="PROSITE" id="PS00518">
    <property type="entry name" value="ZF_RING_1"/>
    <property type="match status" value="1"/>
</dbReference>
<dbReference type="Gene3D" id="3.30.40.10">
    <property type="entry name" value="Zinc/RING finger domain, C3HC4 (zinc finger)"/>
    <property type="match status" value="1"/>
</dbReference>
<dbReference type="GO" id="GO:0008270">
    <property type="term" value="F:zinc ion binding"/>
    <property type="evidence" value="ECO:0007669"/>
    <property type="project" value="UniProtKB-KW"/>
</dbReference>
<evidence type="ECO:0000256" key="3">
    <source>
        <dbReference type="ARBA" id="ARBA00022833"/>
    </source>
</evidence>
<feature type="region of interest" description="Disordered" evidence="4">
    <location>
        <begin position="245"/>
        <end position="282"/>
    </location>
</feature>
<evidence type="ECO:0000256" key="2">
    <source>
        <dbReference type="ARBA" id="ARBA00022771"/>
    </source>
</evidence>
<feature type="region of interest" description="Disordered" evidence="4">
    <location>
        <begin position="199"/>
        <end position="230"/>
    </location>
</feature>
<feature type="compositionally biased region" description="Low complexity" evidence="4">
    <location>
        <begin position="94"/>
        <end position="124"/>
    </location>
</feature>
<feature type="compositionally biased region" description="Basic and acidic residues" evidence="4">
    <location>
        <begin position="126"/>
        <end position="146"/>
    </location>
</feature>
<keyword evidence="3" id="KW-0862">Zinc</keyword>
<dbReference type="InterPro" id="IPR017907">
    <property type="entry name" value="Znf_RING_CS"/>
</dbReference>
<proteinExistence type="predicted"/>
<gene>
    <name evidence="5" type="ORF">N7452_011209</name>
</gene>
<dbReference type="Proteomes" id="UP001147695">
    <property type="component" value="Unassembled WGS sequence"/>
</dbReference>
<feature type="compositionally biased region" description="Basic and acidic residues" evidence="4">
    <location>
        <begin position="204"/>
        <end position="217"/>
    </location>
</feature>
<dbReference type="AlphaFoldDB" id="A0A9W9Q1N3"/>
<comment type="caution">
    <text evidence="5">The sequence shown here is derived from an EMBL/GenBank/DDBJ whole genome shotgun (WGS) entry which is preliminary data.</text>
</comment>